<feature type="transmembrane region" description="Helical" evidence="9">
    <location>
        <begin position="565"/>
        <end position="584"/>
    </location>
</feature>
<evidence type="ECO:0000256" key="9">
    <source>
        <dbReference type="HAMAP-Rule" id="MF_01129"/>
    </source>
</evidence>
<dbReference type="NCBIfam" id="NF001960">
    <property type="entry name" value="PRK00733.3-5"/>
    <property type="match status" value="1"/>
</dbReference>
<keyword evidence="3 9" id="KW-0812">Transmembrane</keyword>
<evidence type="ECO:0000313" key="11">
    <source>
        <dbReference type="Proteomes" id="UP000266042"/>
    </source>
</evidence>
<feature type="transmembrane region" description="Helical" evidence="9">
    <location>
        <begin position="123"/>
        <end position="151"/>
    </location>
</feature>
<feature type="transmembrane region" description="Helical" evidence="9">
    <location>
        <begin position="330"/>
        <end position="351"/>
    </location>
</feature>
<evidence type="ECO:0000256" key="7">
    <source>
        <dbReference type="ARBA" id="ARBA00023065"/>
    </source>
</evidence>
<evidence type="ECO:0000256" key="3">
    <source>
        <dbReference type="ARBA" id="ARBA00022692"/>
    </source>
</evidence>
<evidence type="ECO:0000256" key="5">
    <source>
        <dbReference type="ARBA" id="ARBA00022967"/>
    </source>
</evidence>
<feature type="transmembrane region" description="Helical" evidence="9">
    <location>
        <begin position="61"/>
        <end position="78"/>
    </location>
</feature>
<evidence type="ECO:0000313" key="10">
    <source>
        <dbReference type="EMBL" id="RIE13677.1"/>
    </source>
</evidence>
<comment type="subcellular location">
    <subcellularLocation>
        <location evidence="9">Cell membrane</location>
        <topology evidence="9">Multi-pass membrane protein</topology>
    </subcellularLocation>
    <subcellularLocation>
        <location evidence="1">Endomembrane system</location>
        <topology evidence="1">Multi-pass membrane protein</topology>
    </subcellularLocation>
</comment>
<name>A0A398DNM2_9BACT</name>
<comment type="similarity">
    <text evidence="9">Belongs to the H(+)-translocating pyrophosphatase (TC 3.A.10) family. K(+)-stimulated subfamily.</text>
</comment>
<dbReference type="Pfam" id="PF03030">
    <property type="entry name" value="H_PPase"/>
    <property type="match status" value="1"/>
</dbReference>
<feature type="transmembrane region" description="Helical" evidence="9">
    <location>
        <begin position="656"/>
        <end position="673"/>
    </location>
</feature>
<sequence>MPSQAVVVYPLILVPVLSIVGLLFVAVLARSIARHPLDNEAILQITLTIHRGATTFLAREYAVLFPILAVVGVLLALGDGLVAGLSFVVGAGFSILAGYVGMQIATMANGRTTLAARRSLGAALNMAFSGGSVMGIVVSSLGVAGSFLSMFGTLSILHSPEKALVAATGYSMGASLVALFARVGGGIYTKAADVGADLVGKVEAGIPEDDPRNPASIADNVGDNVGDVAGMGADLYESYVGAILAADILGYWFARQHGIADALLAVRYVYYIVAAGLMFSLMAVLLVKLLSRSDRFSPESLLRYGSIGASVALVAASLPLSLGVFGDMKAGSAVTVGVVSGVLIGLASEYFTSSRPVAQIALASKSGAATNILSGMSAGMRSVVIPVAVISAALLAAYAGLGMYGIALAGVGMLGTLGISLSVDAYGPIADNAGGIAELTGQLPVVRERTDQLDSLGNTTAAMGKGFAVGSAALTSLALFSSFAQAMNLPVLNVLDPRVVAGMFLGSVLPFWFSALLIEAVGSTAMLMVAEVRRQFREIPGLLQGLAASDPNACIAISTRGALKYMVPPALVGIAAPFVTYFLLGKEAVGGLLLGATVTGTLLGLYMANAGGAWDNAKKLIERSLGGKGSLEHQASVVGDTVGDPLKDTAGPSLNILIKLISVVSLSFLPLLMK</sequence>
<feature type="transmembrane region" description="Helical" evidence="9">
    <location>
        <begin position="372"/>
        <end position="398"/>
    </location>
</feature>
<dbReference type="EMBL" id="QXIW01000021">
    <property type="protein sequence ID" value="RIE13677.1"/>
    <property type="molecule type" value="Genomic_DNA"/>
</dbReference>
<gene>
    <name evidence="9" type="primary">hppA</name>
    <name evidence="10" type="ORF">SMC3_03785</name>
</gene>
<reference evidence="10 11" key="1">
    <citation type="submission" date="2018-09" db="EMBL/GenBank/DDBJ databases">
        <title>Discovery and Ecogenomic Context for Candidatus Cryosericales, a Global Caldiserica Order Active in Thawing Permafrost.</title>
        <authorList>
            <person name="Martinez M.A."/>
            <person name="Woodcroft B.J."/>
            <person name="Ignacio Espinoza J.C."/>
            <person name="Zayed A."/>
            <person name="Singleton C.M."/>
            <person name="Boyd J."/>
            <person name="Li Y.-F."/>
            <person name="Purvine S."/>
            <person name="Maughan H."/>
            <person name="Hodgkins S.B."/>
            <person name="Anderson D."/>
            <person name="Sederholm M."/>
            <person name="Temperton B."/>
            <person name="Saleska S.R."/>
            <person name="Tyson G.W."/>
            <person name="Rich V.I."/>
        </authorList>
    </citation>
    <scope>NUCLEOTIDE SEQUENCE [LARGE SCALE GENOMIC DNA]</scope>
    <source>
        <strain evidence="10 11">SMC3</strain>
    </source>
</reference>
<keyword evidence="7 9" id="KW-0406">Ion transport</keyword>
<feature type="transmembrane region" description="Helical" evidence="9">
    <location>
        <begin position="404"/>
        <end position="423"/>
    </location>
</feature>
<evidence type="ECO:0000256" key="4">
    <source>
        <dbReference type="ARBA" id="ARBA00022842"/>
    </source>
</evidence>
<dbReference type="HAMAP" id="MF_01129">
    <property type="entry name" value="PPase_energized_pump"/>
    <property type="match status" value="1"/>
</dbReference>
<dbReference type="GO" id="GO:0005886">
    <property type="term" value="C:plasma membrane"/>
    <property type="evidence" value="ECO:0007669"/>
    <property type="project" value="UniProtKB-SubCell"/>
</dbReference>
<organism evidence="10 11">
    <name type="scientific">Candidatus Cryosericum hinesii</name>
    <dbReference type="NCBI Taxonomy" id="2290915"/>
    <lineage>
        <taxon>Bacteria</taxon>
        <taxon>Pseudomonadati</taxon>
        <taxon>Caldisericota/Cryosericota group</taxon>
        <taxon>Candidatus Cryosericota</taxon>
        <taxon>Candidatus Cryosericia</taxon>
        <taxon>Candidatus Cryosericales</taxon>
        <taxon>Candidatus Cryosericaceae</taxon>
        <taxon>Candidatus Cryosericum</taxon>
    </lineage>
</organism>
<dbReference type="Proteomes" id="UP000266042">
    <property type="component" value="Unassembled WGS sequence"/>
</dbReference>
<feature type="transmembrane region" description="Helical" evidence="9">
    <location>
        <begin position="6"/>
        <end position="29"/>
    </location>
</feature>
<protein>
    <recommendedName>
        <fullName evidence="9">Putative K(+)-stimulated pyrophosphate-energized sodium pump</fullName>
        <ecNumber evidence="9">7.2.3.1</ecNumber>
    </recommendedName>
    <alternativeName>
        <fullName evidence="9">Membrane-bound sodium-translocating pyrophosphatase</fullName>
    </alternativeName>
    <alternativeName>
        <fullName evidence="9">Pyrophosphate-energized inorganic pyrophosphatase</fullName>
        <shortName evidence="9">Na(+)-PPase</shortName>
    </alternativeName>
</protein>
<dbReference type="GO" id="GO:0004427">
    <property type="term" value="F:inorganic diphosphate phosphatase activity"/>
    <property type="evidence" value="ECO:0007669"/>
    <property type="project" value="UniProtKB-UniRule"/>
</dbReference>
<comment type="function">
    <text evidence="9">Sodium pump that utilizes the energy of pyrophosphate hydrolysis as the driving force for Na(+) movement across the membrane.</text>
</comment>
<keyword evidence="2 9" id="KW-0813">Transport</keyword>
<evidence type="ECO:0000256" key="1">
    <source>
        <dbReference type="ARBA" id="ARBA00004127"/>
    </source>
</evidence>
<evidence type="ECO:0000256" key="6">
    <source>
        <dbReference type="ARBA" id="ARBA00022989"/>
    </source>
</evidence>
<evidence type="ECO:0000256" key="8">
    <source>
        <dbReference type="ARBA" id="ARBA00023136"/>
    </source>
</evidence>
<comment type="cofactor">
    <cofactor evidence="9">
        <name>Mg(2+)</name>
        <dbReference type="ChEBI" id="CHEBI:18420"/>
    </cofactor>
</comment>
<keyword evidence="8 9" id="KW-0472">Membrane</keyword>
<feature type="transmembrane region" description="Helical" evidence="9">
    <location>
        <begin position="268"/>
        <end position="289"/>
    </location>
</feature>
<accession>A0A398DNM2</accession>
<keyword evidence="4 9" id="KW-0460">Magnesium</keyword>
<keyword evidence="5 9" id="KW-1278">Translocase</keyword>
<proteinExistence type="inferred from homology"/>
<dbReference type="GO" id="GO:0030955">
    <property type="term" value="F:potassium ion binding"/>
    <property type="evidence" value="ECO:0007669"/>
    <property type="project" value="UniProtKB-UniRule"/>
</dbReference>
<dbReference type="NCBIfam" id="TIGR01104">
    <property type="entry name" value="V_PPase"/>
    <property type="match status" value="1"/>
</dbReference>
<dbReference type="AlphaFoldDB" id="A0A398DNM2"/>
<comment type="activity regulation">
    <text evidence="9">Requires K(+) for maximal activity.</text>
</comment>
<dbReference type="GO" id="GO:0012505">
    <property type="term" value="C:endomembrane system"/>
    <property type="evidence" value="ECO:0007669"/>
    <property type="project" value="UniProtKB-SubCell"/>
</dbReference>
<feature type="site" description="Determinant of potassium dependence" evidence="9">
    <location>
        <position position="461"/>
    </location>
</feature>
<evidence type="ECO:0000256" key="2">
    <source>
        <dbReference type="ARBA" id="ARBA00022448"/>
    </source>
</evidence>
<dbReference type="GO" id="GO:0006814">
    <property type="term" value="P:sodium ion transport"/>
    <property type="evidence" value="ECO:0007669"/>
    <property type="project" value="UniProtKB-UniRule"/>
</dbReference>
<comment type="subunit">
    <text evidence="9">Homodimer.</text>
</comment>
<feature type="transmembrane region" description="Helical" evidence="9">
    <location>
        <begin position="84"/>
        <end position="102"/>
    </location>
</feature>
<keyword evidence="9" id="KW-0739">Sodium transport</keyword>
<dbReference type="InterPro" id="IPR004131">
    <property type="entry name" value="PPase-energised_H-pump"/>
</dbReference>
<feature type="transmembrane region" description="Helical" evidence="9">
    <location>
        <begin position="301"/>
        <end position="324"/>
    </location>
</feature>
<feature type="transmembrane region" description="Helical" evidence="9">
    <location>
        <begin position="509"/>
        <end position="530"/>
    </location>
</feature>
<keyword evidence="6 9" id="KW-1133">Transmembrane helix</keyword>
<comment type="catalytic activity">
    <reaction evidence="9">
        <text>Na(+)(in) + diphosphate + H2O = Na(+)(out) + 2 phosphate + H(+)</text>
        <dbReference type="Rhea" id="RHEA:57884"/>
        <dbReference type="ChEBI" id="CHEBI:15377"/>
        <dbReference type="ChEBI" id="CHEBI:15378"/>
        <dbReference type="ChEBI" id="CHEBI:29101"/>
        <dbReference type="ChEBI" id="CHEBI:33019"/>
        <dbReference type="ChEBI" id="CHEBI:43474"/>
        <dbReference type="EC" id="7.2.3.1"/>
    </reaction>
</comment>
<feature type="transmembrane region" description="Helical" evidence="9">
    <location>
        <begin position="163"/>
        <end position="181"/>
    </location>
</feature>
<dbReference type="EC" id="7.2.3.1" evidence="9"/>
<dbReference type="PANTHER" id="PTHR31998">
    <property type="entry name" value="K(+)-INSENSITIVE PYROPHOSPHATE-ENERGIZED PROTON PUMP"/>
    <property type="match status" value="1"/>
</dbReference>
<feature type="transmembrane region" description="Helical" evidence="9">
    <location>
        <begin position="467"/>
        <end position="489"/>
    </location>
</feature>
<dbReference type="GO" id="GO:0009678">
    <property type="term" value="F:diphosphate hydrolysis-driven proton transmembrane transporter activity"/>
    <property type="evidence" value="ECO:0007669"/>
    <property type="project" value="UniProtKB-UniRule"/>
</dbReference>
<keyword evidence="9" id="KW-0630">Potassium</keyword>
<comment type="caution">
    <text evidence="9">Lacks conserved residue(s) required for the propagation of feature annotation.</text>
</comment>
<comment type="caution">
    <text evidence="10">The sequence shown here is derived from an EMBL/GenBank/DDBJ whole genome shotgun (WGS) entry which is preliminary data.</text>
</comment>
<keyword evidence="9" id="KW-1003">Cell membrane</keyword>
<feature type="transmembrane region" description="Helical" evidence="9">
    <location>
        <begin position="590"/>
        <end position="614"/>
    </location>
</feature>
<dbReference type="PIRSF" id="PIRSF001265">
    <property type="entry name" value="H+-PPase"/>
    <property type="match status" value="1"/>
</dbReference>
<keyword evidence="9" id="KW-0915">Sodium</keyword>
<dbReference type="GO" id="GO:0000287">
    <property type="term" value="F:magnesium ion binding"/>
    <property type="evidence" value="ECO:0007669"/>
    <property type="project" value="UniProtKB-UniRule"/>
</dbReference>